<evidence type="ECO:0000313" key="2">
    <source>
        <dbReference type="Proteomes" id="UP000241647"/>
    </source>
</evidence>
<proteinExistence type="predicted"/>
<organism evidence="1 2">
    <name type="scientific">Nocardia nova</name>
    <dbReference type="NCBI Taxonomy" id="37330"/>
    <lineage>
        <taxon>Bacteria</taxon>
        <taxon>Bacillati</taxon>
        <taxon>Actinomycetota</taxon>
        <taxon>Actinomycetes</taxon>
        <taxon>Mycobacteriales</taxon>
        <taxon>Nocardiaceae</taxon>
        <taxon>Nocardia</taxon>
    </lineage>
</organism>
<protein>
    <submittedName>
        <fullName evidence="1">Uncharacterized protein</fullName>
    </submittedName>
</protein>
<reference evidence="1 2" key="1">
    <citation type="submission" date="2018-02" db="EMBL/GenBank/DDBJ databases">
        <title>8 Nocardia nova and 1 Nocardia cyriacigeorgica strain used for evolution to TMP-SMX.</title>
        <authorList>
            <person name="Mehta H."/>
            <person name="Weng J."/>
            <person name="Shamoo Y."/>
        </authorList>
    </citation>
    <scope>NUCLEOTIDE SEQUENCE [LARGE SCALE GENOMIC DNA]</scope>
    <source>
        <strain evidence="1 2">ATCC 33727</strain>
    </source>
</reference>
<comment type="caution">
    <text evidence="1">The sequence shown here is derived from an EMBL/GenBank/DDBJ whole genome shotgun (WGS) entry which is preliminary data.</text>
</comment>
<dbReference type="EMBL" id="PYHS01000037">
    <property type="protein sequence ID" value="PSR57562.1"/>
    <property type="molecule type" value="Genomic_DNA"/>
</dbReference>
<dbReference type="Proteomes" id="UP000241647">
    <property type="component" value="Unassembled WGS sequence"/>
</dbReference>
<dbReference type="AlphaFoldDB" id="A0A2T2YPW2"/>
<accession>A0A2T2YPW2</accession>
<name>A0A2T2YPW2_9NOCA</name>
<dbReference type="RefSeq" id="WP_063032551.1">
    <property type="nucleotide sequence ID" value="NZ_PYHS01000037.1"/>
</dbReference>
<evidence type="ECO:0000313" key="1">
    <source>
        <dbReference type="EMBL" id="PSR57562.1"/>
    </source>
</evidence>
<gene>
    <name evidence="1" type="ORF">C8259_34315</name>
</gene>
<sequence length="72" mass="7634">MIAVLPPESRLGVEQVLASSPMKSVVQLDKSTLGGLEAALGEAMGKFNPDRTRLPLPDRSFGGVWSVRSPGK</sequence>